<reference evidence="1 2" key="1">
    <citation type="journal article" date="2021" name="Sci. Rep.">
        <title>The genome of the diatom Chaetoceros tenuissimus carries an ancient integrated fragment of an extant virus.</title>
        <authorList>
            <person name="Hongo Y."/>
            <person name="Kimura K."/>
            <person name="Takaki Y."/>
            <person name="Yoshida Y."/>
            <person name="Baba S."/>
            <person name="Kobayashi G."/>
            <person name="Nagasaki K."/>
            <person name="Hano T."/>
            <person name="Tomaru Y."/>
        </authorList>
    </citation>
    <scope>NUCLEOTIDE SEQUENCE [LARGE SCALE GENOMIC DNA]</scope>
    <source>
        <strain evidence="1 2">NIES-3715</strain>
    </source>
</reference>
<dbReference type="InterPro" id="IPR026906">
    <property type="entry name" value="LRR_5"/>
</dbReference>
<evidence type="ECO:0008006" key="3">
    <source>
        <dbReference type="Google" id="ProtNLM"/>
    </source>
</evidence>
<proteinExistence type="predicted"/>
<dbReference type="InterPro" id="IPR032675">
    <property type="entry name" value="LRR_dom_sf"/>
</dbReference>
<dbReference type="AlphaFoldDB" id="A0AAD3HFA8"/>
<dbReference type="Gene3D" id="3.80.10.10">
    <property type="entry name" value="Ribonuclease Inhibitor"/>
    <property type="match status" value="1"/>
</dbReference>
<name>A0AAD3HFA8_9STRA</name>
<organism evidence="1 2">
    <name type="scientific">Chaetoceros tenuissimus</name>
    <dbReference type="NCBI Taxonomy" id="426638"/>
    <lineage>
        <taxon>Eukaryota</taxon>
        <taxon>Sar</taxon>
        <taxon>Stramenopiles</taxon>
        <taxon>Ochrophyta</taxon>
        <taxon>Bacillariophyta</taxon>
        <taxon>Coscinodiscophyceae</taxon>
        <taxon>Chaetocerotophycidae</taxon>
        <taxon>Chaetocerotales</taxon>
        <taxon>Chaetocerotaceae</taxon>
        <taxon>Chaetoceros</taxon>
    </lineage>
</organism>
<dbReference type="Pfam" id="PF13306">
    <property type="entry name" value="LRR_5"/>
    <property type="match status" value="1"/>
</dbReference>
<gene>
    <name evidence="1" type="ORF">CTEN210_18278</name>
</gene>
<evidence type="ECO:0000313" key="1">
    <source>
        <dbReference type="EMBL" id="GFH61802.1"/>
    </source>
</evidence>
<comment type="caution">
    <text evidence="1">The sequence shown here is derived from an EMBL/GenBank/DDBJ whole genome shotgun (WGS) entry which is preliminary data.</text>
</comment>
<protein>
    <recommendedName>
        <fullName evidence="3">Leucine-rich repeat domain-containing protein</fullName>
    </recommendedName>
</protein>
<dbReference type="InterPro" id="IPR053139">
    <property type="entry name" value="Surface_bspA-like"/>
</dbReference>
<keyword evidence="2" id="KW-1185">Reference proteome</keyword>
<dbReference type="PANTHER" id="PTHR45661">
    <property type="entry name" value="SURFACE ANTIGEN"/>
    <property type="match status" value="1"/>
</dbReference>
<sequence>MRVQTEEWRRFIPGVRMYKGKKTLFYNGEILREGDGTNPLIYNREERLSWKVIIVLPGVRVIPDWTFWSCKNVEKVIMSDTVRRIEWGAFSTCISLEFVKLSQTLEFIGVNSFQSCVSLTSIFIPPSCREICNWAFNWCSEFIIFHVPQHTLIGRNVFELGKDVIRRTKLFEASPFYGHDNDYNAEEVNTWIKNINMNEEYELHRACSSFNPIEDIVYGIVRRKGLSSFQAPNALGITPAQYLAANPYADIDQHKLIKRYIAEMMGEPV</sequence>
<evidence type="ECO:0000313" key="2">
    <source>
        <dbReference type="Proteomes" id="UP001054902"/>
    </source>
</evidence>
<dbReference type="PANTHER" id="PTHR45661:SF3">
    <property type="entry name" value="IG-LIKE DOMAIN-CONTAINING PROTEIN"/>
    <property type="match status" value="1"/>
</dbReference>
<dbReference type="Proteomes" id="UP001054902">
    <property type="component" value="Unassembled WGS sequence"/>
</dbReference>
<dbReference type="SUPFAM" id="SSF52058">
    <property type="entry name" value="L domain-like"/>
    <property type="match status" value="1"/>
</dbReference>
<dbReference type="EMBL" id="BLLK01000075">
    <property type="protein sequence ID" value="GFH61802.1"/>
    <property type="molecule type" value="Genomic_DNA"/>
</dbReference>
<accession>A0AAD3HFA8</accession>